<dbReference type="Proteomes" id="UP000030750">
    <property type="component" value="Unassembled WGS sequence"/>
</dbReference>
<dbReference type="EMBL" id="HG712105">
    <property type="protein sequence ID" value="CDJ50206.1"/>
    <property type="molecule type" value="Genomic_DNA"/>
</dbReference>
<proteinExistence type="predicted"/>
<evidence type="ECO:0000313" key="2">
    <source>
        <dbReference type="Proteomes" id="UP000030750"/>
    </source>
</evidence>
<keyword evidence="2" id="KW-1185">Reference proteome</keyword>
<gene>
    <name evidence="1" type="ORF">EBH_0031660</name>
</gene>
<evidence type="ECO:0000313" key="1">
    <source>
        <dbReference type="EMBL" id="CDJ50206.1"/>
    </source>
</evidence>
<reference evidence="1" key="1">
    <citation type="submission" date="2013-10" db="EMBL/GenBank/DDBJ databases">
        <title>Genomic analysis of the causative agents of coccidiosis in chickens.</title>
        <authorList>
            <person name="Reid A.J."/>
            <person name="Blake D."/>
            <person name="Billington K."/>
            <person name="Browne H."/>
            <person name="Dunn M."/>
            <person name="Hung S."/>
            <person name="Kawahara F."/>
            <person name="Miranda-Saavedra D."/>
            <person name="Mourier T."/>
            <person name="Nagra H."/>
            <person name="Otto T.D."/>
            <person name="Rawlings N."/>
            <person name="Sanchez A."/>
            <person name="Sanders M."/>
            <person name="Subramaniam C."/>
            <person name="Tay Y."/>
            <person name="Dear P."/>
            <person name="Doerig C."/>
            <person name="Gruber A."/>
            <person name="Parkinson J."/>
            <person name="Shirley M."/>
            <person name="Wan K.L."/>
            <person name="Berriman M."/>
            <person name="Tomley F."/>
            <person name="Pain A."/>
        </authorList>
    </citation>
    <scope>NUCLEOTIDE SEQUENCE [LARGE SCALE GENOMIC DNA]</scope>
    <source>
        <strain evidence="1">Houghton</strain>
    </source>
</reference>
<accession>U6LJ50</accession>
<reference evidence="1" key="2">
    <citation type="submission" date="2013-10" db="EMBL/GenBank/DDBJ databases">
        <authorList>
            <person name="Aslett M."/>
        </authorList>
    </citation>
    <scope>NUCLEOTIDE SEQUENCE [LARGE SCALE GENOMIC DNA]</scope>
    <source>
        <strain evidence="1">Houghton</strain>
    </source>
</reference>
<sequence>MGAAAAVATAAAATAPTAAEATATAAATTATKAAAAAMGDFKQADTFLPSFSFSPLPLCPPYLPHKGIAIEELEP</sequence>
<dbReference type="VEuPathDB" id="ToxoDB:EBH_0031660"/>
<dbReference type="AlphaFoldDB" id="U6LJ50"/>
<name>U6LJ50_9EIME</name>
<protein>
    <submittedName>
        <fullName evidence="1">Uncharacterized protein</fullName>
    </submittedName>
</protein>
<organism evidence="1 2">
    <name type="scientific">Eimeria brunetti</name>
    <dbReference type="NCBI Taxonomy" id="51314"/>
    <lineage>
        <taxon>Eukaryota</taxon>
        <taxon>Sar</taxon>
        <taxon>Alveolata</taxon>
        <taxon>Apicomplexa</taxon>
        <taxon>Conoidasida</taxon>
        <taxon>Coccidia</taxon>
        <taxon>Eucoccidiorida</taxon>
        <taxon>Eimeriorina</taxon>
        <taxon>Eimeriidae</taxon>
        <taxon>Eimeria</taxon>
    </lineage>
</organism>